<dbReference type="PANTHER" id="PTHR46656">
    <property type="entry name" value="PUTATIVE-RELATED"/>
    <property type="match status" value="1"/>
</dbReference>
<evidence type="ECO:0000313" key="3">
    <source>
        <dbReference type="Proteomes" id="UP000002008"/>
    </source>
</evidence>
<sequence length="361" mass="40845">MKEYSALQAIWQSRWGLPIGYSVSSEELALHLDQAGVELFHRPTPWHMPANLSHPRLREIAARSLPEGIPQVSYDQADLFYTEHRGYRIGYTMLEVNGLPADWVAACNQMDEVWTPSHWGVETFAAAGVIRPLHAMPLGYDPTQFHPRVPVHRLDSRFTFLSIFEWGERKAPEILLRAYVSAFQNHDDVILILRINNFDASISVSQQIASLNLPADGPPIAILYNQYLSRAQLASLYRSADCFVLTSRGEGWGLPILEAMACGVPVIATNWSAQTEFLHKGVGYPLRVRSLVPAEAKCPYYLGWSWAEPDLDHLVYLMRYVYEHPTEARAIGQAAAAEVVQRWTWQHAAQRIRQRLAAIMG</sequence>
<dbReference type="PANTHER" id="PTHR46656:SF3">
    <property type="entry name" value="PUTATIVE-RELATED"/>
    <property type="match status" value="1"/>
</dbReference>
<dbReference type="HOGENOM" id="CLU_036861_0_1_0"/>
<dbReference type="RefSeq" id="WP_012257614.1">
    <property type="nucleotide sequence ID" value="NC_010175.1"/>
</dbReference>
<evidence type="ECO:0000259" key="1">
    <source>
        <dbReference type="Pfam" id="PF00534"/>
    </source>
</evidence>
<dbReference type="EnsemblBacteria" id="ABY34960">
    <property type="protein sequence ID" value="ABY34960"/>
    <property type="gene ID" value="Caur_1743"/>
</dbReference>
<dbReference type="Proteomes" id="UP000002008">
    <property type="component" value="Chromosome"/>
</dbReference>
<feature type="domain" description="Glycosyl transferase family 1" evidence="1">
    <location>
        <begin position="223"/>
        <end position="282"/>
    </location>
</feature>
<dbReference type="CAZy" id="GT4">
    <property type="family name" value="Glycosyltransferase Family 4"/>
</dbReference>
<dbReference type="Pfam" id="PF00534">
    <property type="entry name" value="Glycos_transf_1"/>
    <property type="match status" value="1"/>
</dbReference>
<reference evidence="3" key="1">
    <citation type="journal article" date="2011" name="BMC Genomics">
        <title>Complete genome sequence of the filamentous anoxygenic phototrophic bacterium Chloroflexus aurantiacus.</title>
        <authorList>
            <person name="Tang K.H."/>
            <person name="Barry K."/>
            <person name="Chertkov O."/>
            <person name="Dalin E."/>
            <person name="Han C.S."/>
            <person name="Hauser L.J."/>
            <person name="Honchak B.M."/>
            <person name="Karbach L.E."/>
            <person name="Land M.L."/>
            <person name="Lapidus A."/>
            <person name="Larimer F.W."/>
            <person name="Mikhailova N."/>
            <person name="Pitluck S."/>
            <person name="Pierson B.K."/>
            <person name="Blankenship R.E."/>
        </authorList>
    </citation>
    <scope>NUCLEOTIDE SEQUENCE [LARGE SCALE GENOMIC DNA]</scope>
    <source>
        <strain evidence="3">ATCC 29366 / DSM 635 / J-10-fl</strain>
    </source>
</reference>
<dbReference type="SUPFAM" id="SSF53756">
    <property type="entry name" value="UDP-Glycosyltransferase/glycogen phosphorylase"/>
    <property type="match status" value="1"/>
</dbReference>
<dbReference type="EMBL" id="CP000909">
    <property type="protein sequence ID" value="ABY34960.1"/>
    <property type="molecule type" value="Genomic_DNA"/>
</dbReference>
<protein>
    <submittedName>
        <fullName evidence="2">Glycosyl transferase group 1</fullName>
    </submittedName>
</protein>
<keyword evidence="2" id="KW-0808">Transferase</keyword>
<accession>A9WCG9</accession>
<proteinExistence type="predicted"/>
<organism evidence="2 3">
    <name type="scientific">Chloroflexus aurantiacus (strain ATCC 29366 / DSM 635 / J-10-fl)</name>
    <dbReference type="NCBI Taxonomy" id="324602"/>
    <lineage>
        <taxon>Bacteria</taxon>
        <taxon>Bacillati</taxon>
        <taxon>Chloroflexota</taxon>
        <taxon>Chloroflexia</taxon>
        <taxon>Chloroflexales</taxon>
        <taxon>Chloroflexineae</taxon>
        <taxon>Chloroflexaceae</taxon>
        <taxon>Chloroflexus</taxon>
    </lineage>
</organism>
<dbReference type="InParanoid" id="A9WCG9"/>
<dbReference type="AlphaFoldDB" id="A9WCG9"/>
<dbReference type="GO" id="GO:0016757">
    <property type="term" value="F:glycosyltransferase activity"/>
    <property type="evidence" value="ECO:0007669"/>
    <property type="project" value="InterPro"/>
</dbReference>
<dbReference type="STRING" id="324602.Caur_1743"/>
<dbReference type="KEGG" id="cau:Caur_1743"/>
<keyword evidence="3" id="KW-1185">Reference proteome</keyword>
<dbReference type="eggNOG" id="COG0438">
    <property type="taxonomic scope" value="Bacteria"/>
</dbReference>
<dbReference type="Gene3D" id="3.40.50.2000">
    <property type="entry name" value="Glycogen Phosphorylase B"/>
    <property type="match status" value="1"/>
</dbReference>
<evidence type="ECO:0000313" key="2">
    <source>
        <dbReference type="EMBL" id="ABY34960.1"/>
    </source>
</evidence>
<gene>
    <name evidence="2" type="ordered locus">Caur_1743</name>
</gene>
<dbReference type="InterPro" id="IPR001296">
    <property type="entry name" value="Glyco_trans_1"/>
</dbReference>
<name>A9WCG9_CHLAA</name>
<dbReference type="PATRIC" id="fig|324602.8.peg.1984"/>